<keyword evidence="9" id="KW-0675">Receptor</keyword>
<dbReference type="GO" id="GO:0005901">
    <property type="term" value="C:caveola"/>
    <property type="evidence" value="ECO:0007669"/>
    <property type="project" value="UniProtKB-SubCell"/>
</dbReference>
<sequence>MNTGELDIESVGQITRWNGQDKIGCWGDTDCDEITGSDGTIFPAKATKQGKTLYIYNHAMCRRIALHFNKTTMSKDGLPVQEYNVARNLFDFTNNNTDNKCYQYKGSYPQTGVFNTGPCQNDKPIYVSFPHFWLGDKQLQESIIGVNADENKHKSYFSNS</sequence>
<dbReference type="PANTHER" id="PTHR11923:SF110">
    <property type="entry name" value="SCAVENGER RECEPTOR CLASS B MEMBER 1"/>
    <property type="match status" value="1"/>
</dbReference>
<keyword evidence="5" id="KW-0812">Transmembrane</keyword>
<dbReference type="Proteomes" id="UP001461498">
    <property type="component" value="Unassembled WGS sequence"/>
</dbReference>
<comment type="caution">
    <text evidence="13">The sequence shown here is derived from an EMBL/GenBank/DDBJ whole genome shotgun (WGS) entry which is preliminary data.</text>
</comment>
<comment type="similarity">
    <text evidence="3">Belongs to the CD36 family.</text>
</comment>
<dbReference type="GO" id="GO:0005737">
    <property type="term" value="C:cytoplasm"/>
    <property type="evidence" value="ECO:0007669"/>
    <property type="project" value="TreeGrafter"/>
</dbReference>
<evidence type="ECO:0000313" key="14">
    <source>
        <dbReference type="Proteomes" id="UP001461498"/>
    </source>
</evidence>
<protein>
    <recommendedName>
        <fullName evidence="11">Scavenger receptor class B member 1</fullName>
    </recommendedName>
    <alternativeName>
        <fullName evidence="12">SR-BI</fullName>
    </alternativeName>
</protein>
<keyword evidence="4" id="KW-1003">Cell membrane</keyword>
<evidence type="ECO:0000256" key="6">
    <source>
        <dbReference type="ARBA" id="ARBA00022989"/>
    </source>
</evidence>
<reference evidence="13 14" key="1">
    <citation type="submission" date="2022-12" db="EMBL/GenBank/DDBJ databases">
        <title>Chromosome-level genome assembly of true bugs.</title>
        <authorList>
            <person name="Ma L."/>
            <person name="Li H."/>
        </authorList>
    </citation>
    <scope>NUCLEOTIDE SEQUENCE [LARGE SCALE GENOMIC DNA]</scope>
    <source>
        <strain evidence="13">Lab_2022b</strain>
    </source>
</reference>
<dbReference type="Pfam" id="PF01130">
    <property type="entry name" value="CD36"/>
    <property type="match status" value="1"/>
</dbReference>
<evidence type="ECO:0000256" key="4">
    <source>
        <dbReference type="ARBA" id="ARBA00022475"/>
    </source>
</evidence>
<evidence type="ECO:0000256" key="5">
    <source>
        <dbReference type="ARBA" id="ARBA00022692"/>
    </source>
</evidence>
<evidence type="ECO:0000256" key="10">
    <source>
        <dbReference type="ARBA" id="ARBA00023180"/>
    </source>
</evidence>
<keyword evidence="6" id="KW-1133">Transmembrane helix</keyword>
<dbReference type="GO" id="GO:0005044">
    <property type="term" value="F:scavenger receptor activity"/>
    <property type="evidence" value="ECO:0007669"/>
    <property type="project" value="TreeGrafter"/>
</dbReference>
<evidence type="ECO:0000313" key="13">
    <source>
        <dbReference type="EMBL" id="KAK9498158.1"/>
    </source>
</evidence>
<evidence type="ECO:0000256" key="1">
    <source>
        <dbReference type="ARBA" id="ARBA00004189"/>
    </source>
</evidence>
<evidence type="ECO:0000256" key="11">
    <source>
        <dbReference type="ARBA" id="ARBA00040821"/>
    </source>
</evidence>
<dbReference type="AlphaFoldDB" id="A0AAW1CKE4"/>
<accession>A0AAW1CKE4</accession>
<evidence type="ECO:0000256" key="2">
    <source>
        <dbReference type="ARBA" id="ARBA00004651"/>
    </source>
</evidence>
<comment type="subcellular location">
    <subcellularLocation>
        <location evidence="2">Cell membrane</location>
        <topology evidence="2">Multi-pass membrane protein</topology>
    </subcellularLocation>
    <subcellularLocation>
        <location evidence="1">Membrane</location>
        <location evidence="1">Caveola</location>
        <topology evidence="1">Multi-pass membrane protein</topology>
    </subcellularLocation>
</comment>
<dbReference type="PRINTS" id="PR01609">
    <property type="entry name" value="CD36FAMILY"/>
</dbReference>
<dbReference type="EMBL" id="JAPXFL010000013">
    <property type="protein sequence ID" value="KAK9498158.1"/>
    <property type="molecule type" value="Genomic_DNA"/>
</dbReference>
<keyword evidence="10" id="KW-0325">Glycoprotein</keyword>
<gene>
    <name evidence="13" type="ORF">O3M35_004036</name>
</gene>
<keyword evidence="8" id="KW-1015">Disulfide bond</keyword>
<evidence type="ECO:0000256" key="12">
    <source>
        <dbReference type="ARBA" id="ARBA00042244"/>
    </source>
</evidence>
<name>A0AAW1CKE4_9HEMI</name>
<dbReference type="InterPro" id="IPR002159">
    <property type="entry name" value="CD36_fam"/>
</dbReference>
<evidence type="ECO:0000256" key="9">
    <source>
        <dbReference type="ARBA" id="ARBA00023170"/>
    </source>
</evidence>
<keyword evidence="7" id="KW-0472">Membrane</keyword>
<evidence type="ECO:0000256" key="3">
    <source>
        <dbReference type="ARBA" id="ARBA00010532"/>
    </source>
</evidence>
<organism evidence="13 14">
    <name type="scientific">Rhynocoris fuscipes</name>
    <dbReference type="NCBI Taxonomy" id="488301"/>
    <lineage>
        <taxon>Eukaryota</taxon>
        <taxon>Metazoa</taxon>
        <taxon>Ecdysozoa</taxon>
        <taxon>Arthropoda</taxon>
        <taxon>Hexapoda</taxon>
        <taxon>Insecta</taxon>
        <taxon>Pterygota</taxon>
        <taxon>Neoptera</taxon>
        <taxon>Paraneoptera</taxon>
        <taxon>Hemiptera</taxon>
        <taxon>Heteroptera</taxon>
        <taxon>Panheteroptera</taxon>
        <taxon>Cimicomorpha</taxon>
        <taxon>Reduviidae</taxon>
        <taxon>Harpactorinae</taxon>
        <taxon>Harpactorini</taxon>
        <taxon>Rhynocoris</taxon>
    </lineage>
</organism>
<evidence type="ECO:0000256" key="7">
    <source>
        <dbReference type="ARBA" id="ARBA00023136"/>
    </source>
</evidence>
<evidence type="ECO:0000256" key="8">
    <source>
        <dbReference type="ARBA" id="ARBA00023157"/>
    </source>
</evidence>
<keyword evidence="14" id="KW-1185">Reference proteome</keyword>
<proteinExistence type="inferred from homology"/>
<dbReference type="PANTHER" id="PTHR11923">
    <property type="entry name" value="SCAVENGER RECEPTOR CLASS B TYPE-1 SR-B1"/>
    <property type="match status" value="1"/>
</dbReference>